<comment type="caution">
    <text evidence="11">The sequence shown here is derived from an EMBL/GenBank/DDBJ whole genome shotgun (WGS) entry which is preliminary data.</text>
</comment>
<comment type="similarity">
    <text evidence="2">Belongs to the inositol monophosphatase superfamily.</text>
</comment>
<dbReference type="CDD" id="cd01517">
    <property type="entry name" value="PAP_phosphatase"/>
    <property type="match status" value="1"/>
</dbReference>
<evidence type="ECO:0000313" key="12">
    <source>
        <dbReference type="Proteomes" id="UP000789405"/>
    </source>
</evidence>
<evidence type="ECO:0000256" key="6">
    <source>
        <dbReference type="ARBA" id="ARBA00022842"/>
    </source>
</evidence>
<dbReference type="Gene3D" id="3.40.190.80">
    <property type="match status" value="1"/>
</dbReference>
<feature type="non-terminal residue" evidence="11">
    <location>
        <position position="389"/>
    </location>
</feature>
<evidence type="ECO:0000256" key="2">
    <source>
        <dbReference type="ARBA" id="ARBA00009759"/>
    </source>
</evidence>
<dbReference type="NCBIfam" id="TIGR01330">
    <property type="entry name" value="bisphos_HAL2"/>
    <property type="match status" value="1"/>
</dbReference>
<feature type="binding site" evidence="10">
    <location>
        <position position="150"/>
    </location>
    <ligand>
        <name>Mg(2+)</name>
        <dbReference type="ChEBI" id="CHEBI:18420"/>
        <label>1</label>
        <note>catalytic</note>
    </ligand>
</feature>
<comment type="catalytic activity">
    <reaction evidence="9">
        <text>3'-phosphoadenylyl sulfate + H2O = adenosine 5'-phosphosulfate + phosphate</text>
        <dbReference type="Rhea" id="RHEA:77639"/>
        <dbReference type="ChEBI" id="CHEBI:15377"/>
        <dbReference type="ChEBI" id="CHEBI:43474"/>
        <dbReference type="ChEBI" id="CHEBI:58243"/>
        <dbReference type="ChEBI" id="CHEBI:58339"/>
        <dbReference type="EC" id="3.1.3.7"/>
    </reaction>
    <physiologicalReaction direction="left-to-right" evidence="9">
        <dbReference type="Rhea" id="RHEA:77640"/>
    </physiologicalReaction>
</comment>
<dbReference type="Pfam" id="PF00459">
    <property type="entry name" value="Inositol_P"/>
    <property type="match status" value="1"/>
</dbReference>
<evidence type="ECO:0000256" key="3">
    <source>
        <dbReference type="ARBA" id="ARBA00012633"/>
    </source>
</evidence>
<evidence type="ECO:0000313" key="11">
    <source>
        <dbReference type="EMBL" id="CAG8640772.1"/>
    </source>
</evidence>
<gene>
    <name evidence="11" type="ORF">DERYTH_LOCUS9643</name>
</gene>
<evidence type="ECO:0000256" key="9">
    <source>
        <dbReference type="ARBA" id="ARBA00044484"/>
    </source>
</evidence>
<reference evidence="11" key="1">
    <citation type="submission" date="2021-06" db="EMBL/GenBank/DDBJ databases">
        <authorList>
            <person name="Kallberg Y."/>
            <person name="Tangrot J."/>
            <person name="Rosling A."/>
        </authorList>
    </citation>
    <scope>NUCLEOTIDE SEQUENCE</scope>
    <source>
        <strain evidence="11">MA453B</strain>
    </source>
</reference>
<dbReference type="EMBL" id="CAJVPY010005330">
    <property type="protein sequence ID" value="CAG8640772.1"/>
    <property type="molecule type" value="Genomic_DNA"/>
</dbReference>
<keyword evidence="5" id="KW-0378">Hydrolase</keyword>
<name>A0A9N9DMP2_9GLOM</name>
<evidence type="ECO:0000256" key="1">
    <source>
        <dbReference type="ARBA" id="ARBA00001946"/>
    </source>
</evidence>
<proteinExistence type="inferred from homology"/>
<dbReference type="InterPro" id="IPR000760">
    <property type="entry name" value="Inositol_monophosphatase-like"/>
</dbReference>
<protein>
    <recommendedName>
        <fullName evidence="3">3'(2'),5'-bisphosphate nucleotidase</fullName>
        <ecNumber evidence="3">3.1.3.7</ecNumber>
    </recommendedName>
</protein>
<comment type="catalytic activity">
    <reaction evidence="7">
        <text>adenosine 2',5'-bisphosphate + H2O = AMP + phosphate</text>
        <dbReference type="Rhea" id="RHEA:77643"/>
        <dbReference type="ChEBI" id="CHEBI:15377"/>
        <dbReference type="ChEBI" id="CHEBI:43474"/>
        <dbReference type="ChEBI" id="CHEBI:194156"/>
        <dbReference type="ChEBI" id="CHEBI:456215"/>
        <dbReference type="EC" id="3.1.3.7"/>
    </reaction>
    <physiologicalReaction direction="left-to-right" evidence="7">
        <dbReference type="Rhea" id="RHEA:77644"/>
    </physiologicalReaction>
</comment>
<accession>A0A9N9DMP2</accession>
<evidence type="ECO:0000256" key="10">
    <source>
        <dbReference type="PIRSR" id="PIRSR600760-2"/>
    </source>
</evidence>
<comment type="cofactor">
    <cofactor evidence="1 10">
        <name>Mg(2+)</name>
        <dbReference type="ChEBI" id="CHEBI:18420"/>
    </cofactor>
</comment>
<evidence type="ECO:0000256" key="5">
    <source>
        <dbReference type="ARBA" id="ARBA00022801"/>
    </source>
</evidence>
<keyword evidence="4 10" id="KW-0479">Metal-binding</keyword>
<dbReference type="GO" id="GO:0000103">
    <property type="term" value="P:sulfate assimilation"/>
    <property type="evidence" value="ECO:0007669"/>
    <property type="project" value="TreeGrafter"/>
</dbReference>
<organism evidence="11 12">
    <name type="scientific">Dentiscutata erythropus</name>
    <dbReference type="NCBI Taxonomy" id="1348616"/>
    <lineage>
        <taxon>Eukaryota</taxon>
        <taxon>Fungi</taxon>
        <taxon>Fungi incertae sedis</taxon>
        <taxon>Mucoromycota</taxon>
        <taxon>Glomeromycotina</taxon>
        <taxon>Glomeromycetes</taxon>
        <taxon>Diversisporales</taxon>
        <taxon>Gigasporaceae</taxon>
        <taxon>Dentiscutata</taxon>
    </lineage>
</organism>
<dbReference type="PANTHER" id="PTHR43200">
    <property type="entry name" value="PHOSPHATASE"/>
    <property type="match status" value="1"/>
</dbReference>
<dbReference type="GO" id="GO:0008441">
    <property type="term" value="F:3'(2'),5'-bisphosphate nucleotidase activity"/>
    <property type="evidence" value="ECO:0007669"/>
    <property type="project" value="UniProtKB-EC"/>
</dbReference>
<feature type="binding site" evidence="10">
    <location>
        <position position="333"/>
    </location>
    <ligand>
        <name>Mg(2+)</name>
        <dbReference type="ChEBI" id="CHEBI:18420"/>
        <label>1</label>
        <note>catalytic</note>
    </ligand>
</feature>
<evidence type="ECO:0000256" key="7">
    <source>
        <dbReference type="ARBA" id="ARBA00044466"/>
    </source>
</evidence>
<dbReference type="PANTHER" id="PTHR43200:SF6">
    <property type="entry name" value="3'(2'),5'-BISPHOSPHATE NUCLEOTIDASE"/>
    <property type="match status" value="1"/>
</dbReference>
<keyword evidence="6 10" id="KW-0460">Magnesium</keyword>
<feature type="binding site" evidence="10">
    <location>
        <position position="209"/>
    </location>
    <ligand>
        <name>Mg(2+)</name>
        <dbReference type="ChEBI" id="CHEBI:18420"/>
        <label>1</label>
        <note>catalytic</note>
    </ligand>
</feature>
<dbReference type="Proteomes" id="UP000789405">
    <property type="component" value="Unassembled WGS sequence"/>
</dbReference>
<dbReference type="Gene3D" id="3.30.540.10">
    <property type="entry name" value="Fructose-1,6-Bisphosphatase, subunit A, domain 1"/>
    <property type="match status" value="1"/>
</dbReference>
<dbReference type="InterPro" id="IPR006239">
    <property type="entry name" value="DPNP"/>
</dbReference>
<evidence type="ECO:0000256" key="8">
    <source>
        <dbReference type="ARBA" id="ARBA00044479"/>
    </source>
</evidence>
<feature type="binding site" evidence="10">
    <location>
        <position position="206"/>
    </location>
    <ligand>
        <name>Mg(2+)</name>
        <dbReference type="ChEBI" id="CHEBI:18420"/>
        <label>1</label>
        <note>catalytic</note>
    </ligand>
</feature>
<dbReference type="InterPro" id="IPR051090">
    <property type="entry name" value="Inositol_monoP_superfamily"/>
</dbReference>
<dbReference type="SUPFAM" id="SSF56655">
    <property type="entry name" value="Carbohydrate phosphatase"/>
    <property type="match status" value="1"/>
</dbReference>
<evidence type="ECO:0000256" key="4">
    <source>
        <dbReference type="ARBA" id="ARBA00022723"/>
    </source>
</evidence>
<dbReference type="InterPro" id="IPR020583">
    <property type="entry name" value="Inositol_monoP_metal-BS"/>
</dbReference>
<sequence>ARSHMNFYDNYFMAKSQSKADSSDFLSTEISGNNIDYRTSNNVSVVRKQRRAEAMRKSNSKIKNGFDEIYKMLPHYFASSKMTLAIERDVAINAVLRASKICQKVFQNLVTSDTVIKKDRSPVTVADFSAQAVVNKILYESFPNDPIVGEEESGSLRGDNGKELRNKVLSLANTVLDTPLNDNELLDTIDRGSFPGGSSGRIWALDPIDGTMGFLRGEQFCIGLALIIDGDVRLGVLGCPNLPVDLKAPEGEKGCLFVAIKGQEETQIRLADISSPSAALFCESVVAEHSSHGDAAKIASFLGITKPPLRMDSICKYCAVARGDADIYLRLPDHAARCILIKEAEGIVSDINNKPLDFSLGRTLKTNKGVVVAHSKIHGQVIDVVQRVI</sequence>
<dbReference type="EC" id="3.1.3.7" evidence="3"/>
<dbReference type="PROSITE" id="PS00629">
    <property type="entry name" value="IMP_1"/>
    <property type="match status" value="1"/>
</dbReference>
<dbReference type="GO" id="GO:0046872">
    <property type="term" value="F:metal ion binding"/>
    <property type="evidence" value="ECO:0007669"/>
    <property type="project" value="UniProtKB-KW"/>
</dbReference>
<feature type="binding site" evidence="10">
    <location>
        <position position="208"/>
    </location>
    <ligand>
        <name>Mg(2+)</name>
        <dbReference type="ChEBI" id="CHEBI:18420"/>
        <label>1</label>
        <note>catalytic</note>
    </ligand>
</feature>
<keyword evidence="12" id="KW-1185">Reference proteome</keyword>
<dbReference type="AlphaFoldDB" id="A0A9N9DMP2"/>
<dbReference type="OrthoDB" id="411145at2759"/>
<comment type="catalytic activity">
    <reaction evidence="8">
        <text>adenosine 3',5'-bisphosphate + H2O = AMP + phosphate</text>
        <dbReference type="Rhea" id="RHEA:10040"/>
        <dbReference type="ChEBI" id="CHEBI:15377"/>
        <dbReference type="ChEBI" id="CHEBI:43474"/>
        <dbReference type="ChEBI" id="CHEBI:58343"/>
        <dbReference type="ChEBI" id="CHEBI:456215"/>
        <dbReference type="EC" id="3.1.3.7"/>
    </reaction>
    <physiologicalReaction direction="left-to-right" evidence="8">
        <dbReference type="Rhea" id="RHEA:10041"/>
    </physiologicalReaction>
</comment>